<dbReference type="RefSeq" id="WP_094722424.1">
    <property type="nucleotide sequence ID" value="NZ_MWWS01000004.1"/>
</dbReference>
<evidence type="ECO:0000313" key="1">
    <source>
        <dbReference type="EMBL" id="OZG49859.1"/>
    </source>
</evidence>
<reference evidence="1 2" key="1">
    <citation type="journal article" date="2017" name="BMC Genomics">
        <title>Comparative genomic and phylogenomic analyses of the Bifidobacteriaceae family.</title>
        <authorList>
            <person name="Lugli G.A."/>
            <person name="Milani C."/>
            <person name="Turroni F."/>
            <person name="Duranti S."/>
            <person name="Mancabelli L."/>
            <person name="Mangifesta M."/>
            <person name="Ferrario C."/>
            <person name="Modesto M."/>
            <person name="Mattarelli P."/>
            <person name="Jiri K."/>
            <person name="van Sinderen D."/>
            <person name="Ventura M."/>
        </authorList>
    </citation>
    <scope>NUCLEOTIDE SEQUENCE [LARGE SCALE GENOMIC DNA]</scope>
    <source>
        <strain evidence="1 2">DSM 22924</strain>
    </source>
</reference>
<protein>
    <submittedName>
        <fullName evidence="1">Uncharacterized protein</fullName>
    </submittedName>
</protein>
<dbReference type="EMBL" id="MWWS01000004">
    <property type="protein sequence ID" value="OZG49859.1"/>
    <property type="molecule type" value="Genomic_DNA"/>
</dbReference>
<comment type="caution">
    <text evidence="1">The sequence shown here is derived from an EMBL/GenBank/DDBJ whole genome shotgun (WGS) entry which is preliminary data.</text>
</comment>
<gene>
    <name evidence="1" type="ORF">BOCO_0376</name>
</gene>
<dbReference type="AlphaFoldDB" id="A0A261ESM5"/>
<evidence type="ECO:0000313" key="2">
    <source>
        <dbReference type="Proteomes" id="UP000216004"/>
    </source>
</evidence>
<accession>A0A261ESM5</accession>
<keyword evidence="2" id="KW-1185">Reference proteome</keyword>
<sequence length="175" mass="19176">METNVVLGQSIPQGKVNQPVFDSKEEKVPVQTHSVRNGRHVRASTVRIAKKDIERVLQAQAMLSKSLVKTTARVLQPTGDQADLVAVVLSDRYVNAVRVVIAAHDQKNDIQRVIDLVTVLGKHAEQVKDAAKLCIAINPSLKERLTVKGKDMELAQHIAQAAPSLSVDELRGVIR</sequence>
<proteinExistence type="predicted"/>
<name>A0A261ESM5_9BIFI</name>
<organism evidence="1 2">
    <name type="scientific">Bombiscardovia coagulans</name>
    <dbReference type="NCBI Taxonomy" id="686666"/>
    <lineage>
        <taxon>Bacteria</taxon>
        <taxon>Bacillati</taxon>
        <taxon>Actinomycetota</taxon>
        <taxon>Actinomycetes</taxon>
        <taxon>Bifidobacteriales</taxon>
        <taxon>Bifidobacteriaceae</taxon>
        <taxon>Bombiscardovia</taxon>
    </lineage>
</organism>
<dbReference type="Proteomes" id="UP000216004">
    <property type="component" value="Unassembled WGS sequence"/>
</dbReference>